<dbReference type="KEGG" id="vg:13826773"/>
<gene>
    <name evidence="1" type="ORF">My1_071</name>
</gene>
<organism evidence="1 2">
    <name type="scientific">Pectobacterium phage My1</name>
    <dbReference type="NCBI Taxonomy" id="1204539"/>
    <lineage>
        <taxon>Viruses</taxon>
        <taxon>Duplodnaviria</taxon>
        <taxon>Heunggongvirae</taxon>
        <taxon>Uroviricota</taxon>
        <taxon>Caudoviricetes</taxon>
        <taxon>Demerecviridae</taxon>
        <taxon>Mccorquodalevirinae</taxon>
        <taxon>Myunavirus</taxon>
        <taxon>Myunavirus My1</taxon>
    </lineage>
</organism>
<dbReference type="EMBL" id="JX195166">
    <property type="protein sequence ID" value="AFQ22230.1"/>
    <property type="molecule type" value="Genomic_DNA"/>
</dbReference>
<proteinExistence type="predicted"/>
<evidence type="ECO:0000313" key="2">
    <source>
        <dbReference type="Proteomes" id="UP000006280"/>
    </source>
</evidence>
<evidence type="ECO:0000313" key="1">
    <source>
        <dbReference type="EMBL" id="AFQ22230.1"/>
    </source>
</evidence>
<dbReference type="RefSeq" id="YP_006906323.1">
    <property type="nucleotide sequence ID" value="NC_018837.1"/>
</dbReference>
<sequence>MNYILRISGNYADEFDVMGVHKITQSQAYFLSATQGKCFNSTEEIYFGSNESVEVGDLTIVMESYSDEELEAAAKVLGTTLEHFSYGLIDVSGIIEEAMNPDEDE</sequence>
<reference evidence="1 2" key="1">
    <citation type="journal article" date="2012" name="J. Virol.">
        <title>Complete Genome Sequence of Pectobacterium carotovorum subsp. carotovorum Bacteriophage My1.</title>
        <authorList>
            <person name="Lee D.H."/>
            <person name="Lee J.H."/>
            <person name="Shin H."/>
            <person name="Ji S."/>
            <person name="Roh E."/>
            <person name="Jung K."/>
            <person name="Ryu S."/>
            <person name="Choi J."/>
            <person name="Heu S."/>
        </authorList>
    </citation>
    <scope>NUCLEOTIDE SEQUENCE [LARGE SCALE GENOMIC DNA]</scope>
</reference>
<protein>
    <submittedName>
        <fullName evidence="1">Uncharacterized protein</fullName>
    </submittedName>
</protein>
<dbReference type="GeneID" id="13826773"/>
<accession>J9QGR1</accession>
<keyword evidence="2" id="KW-1185">Reference proteome</keyword>
<name>J9QGR1_9CAUD</name>
<dbReference type="Proteomes" id="UP000006280">
    <property type="component" value="Segment"/>
</dbReference>